<name>A0AAQ4EAN4_AMBAM</name>
<sequence length="237" mass="24814">MWQFLLELATVDVEPSIAKSGWAVGAGTDFSRSSTADLSKMSFMPVVASTPMLAAPAAPPSAVPQRKAAKCLFQGDECPGSEKVDTLDETGSAMKQMVSTCESCPGSPLTSGETSLAASIQDGKAAAHPSVAATLYQLESKLESLRQHFTATATIVEVEDRTPEQLASAAQFREVNYACSRLGVETQRLSAVLARPQADGQWRVTLTAQQAADLAAGATAIERALALIAVRKGLTNG</sequence>
<reference evidence="1 2" key="1">
    <citation type="journal article" date="2023" name="Arcadia Sci">
        <title>De novo assembly of a long-read Amblyomma americanum tick genome.</title>
        <authorList>
            <person name="Chou S."/>
            <person name="Poskanzer K.E."/>
            <person name="Rollins M."/>
            <person name="Thuy-Boun P.S."/>
        </authorList>
    </citation>
    <scope>NUCLEOTIDE SEQUENCE [LARGE SCALE GENOMIC DNA]</scope>
    <source>
        <strain evidence="1">F_SG_1</strain>
        <tissue evidence="1">Salivary glands</tissue>
    </source>
</reference>
<gene>
    <name evidence="1" type="ORF">V5799_025078</name>
</gene>
<proteinExistence type="predicted"/>
<evidence type="ECO:0000313" key="2">
    <source>
        <dbReference type="Proteomes" id="UP001321473"/>
    </source>
</evidence>
<accession>A0AAQ4EAN4</accession>
<evidence type="ECO:0000313" key="1">
    <source>
        <dbReference type="EMBL" id="KAK8771678.1"/>
    </source>
</evidence>
<protein>
    <submittedName>
        <fullName evidence="1">Uncharacterized protein</fullName>
    </submittedName>
</protein>
<keyword evidence="2" id="KW-1185">Reference proteome</keyword>
<organism evidence="1 2">
    <name type="scientific">Amblyomma americanum</name>
    <name type="common">Lone star tick</name>
    <dbReference type="NCBI Taxonomy" id="6943"/>
    <lineage>
        <taxon>Eukaryota</taxon>
        <taxon>Metazoa</taxon>
        <taxon>Ecdysozoa</taxon>
        <taxon>Arthropoda</taxon>
        <taxon>Chelicerata</taxon>
        <taxon>Arachnida</taxon>
        <taxon>Acari</taxon>
        <taxon>Parasitiformes</taxon>
        <taxon>Ixodida</taxon>
        <taxon>Ixodoidea</taxon>
        <taxon>Ixodidae</taxon>
        <taxon>Amblyomminae</taxon>
        <taxon>Amblyomma</taxon>
    </lineage>
</organism>
<dbReference type="Proteomes" id="UP001321473">
    <property type="component" value="Unassembled WGS sequence"/>
</dbReference>
<dbReference type="AlphaFoldDB" id="A0AAQ4EAN4"/>
<dbReference type="EMBL" id="JARKHS020019453">
    <property type="protein sequence ID" value="KAK8771678.1"/>
    <property type="molecule type" value="Genomic_DNA"/>
</dbReference>
<comment type="caution">
    <text evidence="1">The sequence shown here is derived from an EMBL/GenBank/DDBJ whole genome shotgun (WGS) entry which is preliminary data.</text>
</comment>